<evidence type="ECO:0000313" key="1">
    <source>
        <dbReference type="EMBL" id="MBD0382746.1"/>
    </source>
</evidence>
<organism evidence="1 2">
    <name type="scientific">Paenibacillus sedimenti</name>
    <dbReference type="NCBI Taxonomy" id="2770274"/>
    <lineage>
        <taxon>Bacteria</taxon>
        <taxon>Bacillati</taxon>
        <taxon>Bacillota</taxon>
        <taxon>Bacilli</taxon>
        <taxon>Bacillales</taxon>
        <taxon>Paenibacillaceae</taxon>
        <taxon>Paenibacillus</taxon>
    </lineage>
</organism>
<keyword evidence="1" id="KW-0378">Hydrolase</keyword>
<dbReference type="PANTHER" id="PTHR43434">
    <property type="entry name" value="PHOSPHOGLYCOLATE PHOSPHATASE"/>
    <property type="match status" value="1"/>
</dbReference>
<dbReference type="InterPro" id="IPR023198">
    <property type="entry name" value="PGP-like_dom2"/>
</dbReference>
<name>A0A926KTR8_9BACL</name>
<dbReference type="InterPro" id="IPR041492">
    <property type="entry name" value="HAD_2"/>
</dbReference>
<dbReference type="EMBL" id="JACVVD010000008">
    <property type="protein sequence ID" value="MBD0382746.1"/>
    <property type="molecule type" value="Genomic_DNA"/>
</dbReference>
<evidence type="ECO:0000313" key="2">
    <source>
        <dbReference type="Proteomes" id="UP000650466"/>
    </source>
</evidence>
<dbReference type="PANTHER" id="PTHR43434:SF1">
    <property type="entry name" value="PHOSPHOGLYCOLATE PHOSPHATASE"/>
    <property type="match status" value="1"/>
</dbReference>
<dbReference type="InterPro" id="IPR036412">
    <property type="entry name" value="HAD-like_sf"/>
</dbReference>
<dbReference type="SFLD" id="SFLDG01129">
    <property type="entry name" value="C1.5:_HAD__Beta-PGM__Phosphata"/>
    <property type="match status" value="1"/>
</dbReference>
<dbReference type="GO" id="GO:0006281">
    <property type="term" value="P:DNA repair"/>
    <property type="evidence" value="ECO:0007669"/>
    <property type="project" value="TreeGrafter"/>
</dbReference>
<dbReference type="NCBIfam" id="TIGR01549">
    <property type="entry name" value="HAD-SF-IA-v1"/>
    <property type="match status" value="1"/>
</dbReference>
<keyword evidence="2" id="KW-1185">Reference proteome</keyword>
<dbReference type="AlphaFoldDB" id="A0A926KTR8"/>
<dbReference type="Gene3D" id="3.40.50.1000">
    <property type="entry name" value="HAD superfamily/HAD-like"/>
    <property type="match status" value="1"/>
</dbReference>
<proteinExistence type="predicted"/>
<dbReference type="GO" id="GO:0005829">
    <property type="term" value="C:cytosol"/>
    <property type="evidence" value="ECO:0007669"/>
    <property type="project" value="TreeGrafter"/>
</dbReference>
<dbReference type="Gene3D" id="1.10.150.240">
    <property type="entry name" value="Putative phosphatase, domain 2"/>
    <property type="match status" value="1"/>
</dbReference>
<dbReference type="SFLD" id="SFLDS00003">
    <property type="entry name" value="Haloacid_Dehalogenase"/>
    <property type="match status" value="1"/>
</dbReference>
<dbReference type="SUPFAM" id="SSF56784">
    <property type="entry name" value="HAD-like"/>
    <property type="match status" value="1"/>
</dbReference>
<comment type="caution">
    <text evidence="1">The sequence shown here is derived from an EMBL/GenBank/DDBJ whole genome shotgun (WGS) entry which is preliminary data.</text>
</comment>
<accession>A0A926KTR8</accession>
<dbReference type="InterPro" id="IPR006439">
    <property type="entry name" value="HAD-SF_hydro_IA"/>
</dbReference>
<dbReference type="GO" id="GO:0008967">
    <property type="term" value="F:phosphoglycolate phosphatase activity"/>
    <property type="evidence" value="ECO:0007669"/>
    <property type="project" value="TreeGrafter"/>
</dbReference>
<dbReference type="Proteomes" id="UP000650466">
    <property type="component" value="Unassembled WGS sequence"/>
</dbReference>
<protein>
    <submittedName>
        <fullName evidence="1">HAD family hydrolase</fullName>
    </submittedName>
</protein>
<dbReference type="Pfam" id="PF13419">
    <property type="entry name" value="HAD_2"/>
    <property type="match status" value="1"/>
</dbReference>
<sequence length="222" mass="24809">MQTKRPQPEAMLFDLDGTLFQTETLLLPAYHATFEELREKGLFKGETPPEELILGALGMLLEHIWQRVMPEASMEARLQADKLLLHYQMEGLKQGEGVLYDGVAETLKALHAKGIRLFVASNGLEDYVKHVVQAKGIGELFEGLYSAGEYQTKSKVDLVKLLLETHNIQSAWMVGDRSSDVEAGLRNGLTVAACDYAGFREKGELEGAHIRIKSFDELLVYL</sequence>
<dbReference type="RefSeq" id="WP_188176652.1">
    <property type="nucleotide sequence ID" value="NZ_JACVVD010000008.1"/>
</dbReference>
<dbReference type="InterPro" id="IPR050155">
    <property type="entry name" value="HAD-like_hydrolase_sf"/>
</dbReference>
<reference evidence="1" key="1">
    <citation type="submission" date="2020-09" db="EMBL/GenBank/DDBJ databases">
        <title>Draft Genome Sequence of Paenibacillus sp. WST5.</title>
        <authorList>
            <person name="Bao Z."/>
        </authorList>
    </citation>
    <scope>NUCLEOTIDE SEQUENCE</scope>
    <source>
        <strain evidence="1">WST5</strain>
    </source>
</reference>
<gene>
    <name evidence="1" type="ORF">ICC18_21740</name>
</gene>
<dbReference type="InterPro" id="IPR023214">
    <property type="entry name" value="HAD_sf"/>
</dbReference>